<accession>A0AA37INI2</accession>
<sequence length="201" mass="22059">MKIPIRLLRGFALTAVLVLLASCTSAKPWSEKNPRALNSGDVKMLNYTPWYIHTAEIEGPKESGISGGGPNVMPVKENGRPSGGGGSTCCLSYPAVWQPDLRLTVRWLVFKDVKRLGAKAPGNWYKAENVRIARYDGNHTAGAWLIFLPDDRVRLMVVDGNHDGGNNANNRPPDDDPLIVKGIVDTEWNERFPNGVARGLQ</sequence>
<evidence type="ECO:0000256" key="1">
    <source>
        <dbReference type="SAM" id="SignalP"/>
    </source>
</evidence>
<organism evidence="2 3">
    <name type="scientific">Caballeronia novacaledonica</name>
    <dbReference type="NCBI Taxonomy" id="1544861"/>
    <lineage>
        <taxon>Bacteria</taxon>
        <taxon>Pseudomonadati</taxon>
        <taxon>Pseudomonadota</taxon>
        <taxon>Betaproteobacteria</taxon>
        <taxon>Burkholderiales</taxon>
        <taxon>Burkholderiaceae</taxon>
        <taxon>Caballeronia</taxon>
    </lineage>
</organism>
<evidence type="ECO:0000313" key="3">
    <source>
        <dbReference type="Proteomes" id="UP001055111"/>
    </source>
</evidence>
<proteinExistence type="predicted"/>
<evidence type="ECO:0000313" key="2">
    <source>
        <dbReference type="EMBL" id="GJH29615.1"/>
    </source>
</evidence>
<keyword evidence="1" id="KW-0732">Signal</keyword>
<comment type="caution">
    <text evidence="2">The sequence shown here is derived from an EMBL/GenBank/DDBJ whole genome shotgun (WGS) entry which is preliminary data.</text>
</comment>
<dbReference type="PROSITE" id="PS51257">
    <property type="entry name" value="PROKAR_LIPOPROTEIN"/>
    <property type="match status" value="1"/>
</dbReference>
<dbReference type="EMBL" id="BPUS01000024">
    <property type="protein sequence ID" value="GJH29615.1"/>
    <property type="molecule type" value="Genomic_DNA"/>
</dbReference>
<reference evidence="2" key="1">
    <citation type="submission" date="2022-09" db="EMBL/GenBank/DDBJ databases">
        <title>Isolation and characterization of 3-chlorobenzoate degrading bacteria from soils in Shizuoka.</title>
        <authorList>
            <person name="Ifat A."/>
            <person name="Ogawa N."/>
            <person name="Kimbara K."/>
            <person name="Moriuchi R."/>
            <person name="Dohra H."/>
            <person name="Shintani M."/>
        </authorList>
    </citation>
    <scope>NUCLEOTIDE SEQUENCE</scope>
    <source>
        <strain evidence="2">19CS4-2</strain>
    </source>
</reference>
<dbReference type="RefSeq" id="WP_238217036.1">
    <property type="nucleotide sequence ID" value="NZ_BPUS01000024.1"/>
</dbReference>
<dbReference type="Pfam" id="PF11745">
    <property type="entry name" value="DUF3304"/>
    <property type="match status" value="1"/>
</dbReference>
<dbReference type="AlphaFoldDB" id="A0AA37INI2"/>
<dbReference type="InterPro" id="IPR021733">
    <property type="entry name" value="DUF3304"/>
</dbReference>
<name>A0AA37INI2_9BURK</name>
<dbReference type="Proteomes" id="UP001055111">
    <property type="component" value="Unassembled WGS sequence"/>
</dbReference>
<gene>
    <name evidence="2" type="ORF">CBA19CS42_33885</name>
</gene>
<feature type="signal peptide" evidence="1">
    <location>
        <begin position="1"/>
        <end position="26"/>
    </location>
</feature>
<protein>
    <submittedName>
        <fullName evidence="2">DUF3304 domain-containing protein</fullName>
    </submittedName>
</protein>
<feature type="chain" id="PRO_5041226918" evidence="1">
    <location>
        <begin position="27"/>
        <end position="201"/>
    </location>
</feature>